<dbReference type="OrthoDB" id="243547at2"/>
<dbReference type="EMBL" id="CAKD01000016">
    <property type="protein sequence ID" value="CCI85022.1"/>
    <property type="molecule type" value="Genomic_DNA"/>
</dbReference>
<evidence type="ECO:0000259" key="2">
    <source>
        <dbReference type="Pfam" id="PF00884"/>
    </source>
</evidence>
<feature type="transmembrane region" description="Helical" evidence="1">
    <location>
        <begin position="517"/>
        <end position="533"/>
    </location>
</feature>
<evidence type="ECO:0000313" key="4">
    <source>
        <dbReference type="Proteomes" id="UP000009311"/>
    </source>
</evidence>
<feature type="transmembrane region" description="Helical" evidence="1">
    <location>
        <begin position="366"/>
        <end position="382"/>
    </location>
</feature>
<keyword evidence="1" id="KW-0472">Membrane</keyword>
<dbReference type="Pfam" id="PF00884">
    <property type="entry name" value="Sulfatase"/>
    <property type="match status" value="1"/>
</dbReference>
<feature type="transmembrane region" description="Helical" evidence="1">
    <location>
        <begin position="245"/>
        <end position="262"/>
    </location>
</feature>
<dbReference type="InterPro" id="IPR017850">
    <property type="entry name" value="Alkaline_phosphatase_core_sf"/>
</dbReference>
<dbReference type="Proteomes" id="UP000009311">
    <property type="component" value="Unassembled WGS sequence"/>
</dbReference>
<feature type="transmembrane region" description="Helical" evidence="1">
    <location>
        <begin position="430"/>
        <end position="449"/>
    </location>
</feature>
<feature type="transmembrane region" description="Helical" evidence="1">
    <location>
        <begin position="43"/>
        <end position="66"/>
    </location>
</feature>
<feature type="transmembrane region" description="Helical" evidence="1">
    <location>
        <begin position="149"/>
        <end position="168"/>
    </location>
</feature>
<sequence length="990" mass="113431">MNESRNKTLTLWQILCLLAATFLMLMQVYSLGNSLGRFPLGGIWRYLPATLESATMAFVPMVFGAVYSKRKVSLTEAFRFWILGFATLVLYYLAYTLKSPGGFNMWKFWGVFFPILTSTSVLFSGLIFSIIAQPYIYDLQHKISSKQNLLLLSALIVVGFATSAGTMIFSYSIYGLYLVLYFAWGMYLANIDITSKIYKGSFLTGIFSFLVVLIGVPGFNGVYWYQLLSGRVGKFWNRFFLNNPSSPAIALLVISAFIIFRKTIKSFSAKEMRYFIPVIIFMQAPISKSFMNFHFTESAGLNKLIMIVIMSLVSVLLYAVYRKYLFRIRPVKKTLLKLSQAKNFAQVLEDSWYAAKAWVIEHRVKLLTWAWFYVLSFVSFLIESDGLRIQISTATDINAVIFLLGTRFFAIILTTIFLDAMFSIFYFVTTRYWTSNVLVSVIAIGWAVANKIKLNLRGEPIYPSELSEATNIKTLIPMVGGKTVIAIVVALVIIIALTVFLEVKFKVKKKGTWKHRGIWALLSLLLFLTPARFNHDGSWIYYINRGFDNRQSFRNPERDIQINGPILNFFNYIDLQIMDEPAGYSKTAISNLAKEYQKVADEINKTRTNNLKDQTIVFNLSESFVDPHTFPTIRFDKSVPNPVKFIESLKNKTTYGNMLSAGYGGGTANMEWESLTGLNMGLFKSTLTPYVQIVPRYSYYPTIGMNFDYKSAVHPFIGTYYSRIEDYKRFKFNKFVYLGSKYKIIDQKKLGKSSYNSDFTAYANGLKQINERSGGQFINLITIQNHMPYNDWYPKNEYMDKFSGDLFTDGAVKQQMATYIKGVQYTDEAVKQFISEINKIKKPITVVFYGDHYPSILSQSYTSQYPVQMHSTRYFIYSNTYARKHGAKGKIKSRANYVNTSDFIAMMLEQTNSKVTPYQALLTKVHEELPALTINYEGDKGFELIDQKGRRVDPKTLTSKQQQILRDYELIQYDMTAGDAYGLKQAGFYK</sequence>
<keyword evidence="4" id="KW-1185">Reference proteome</keyword>
<dbReference type="AlphaFoldDB" id="I7IZD0"/>
<gene>
    <name evidence="3" type="ORF">BN53_02785</name>
</gene>
<feature type="transmembrane region" description="Helical" evidence="1">
    <location>
        <begin position="174"/>
        <end position="190"/>
    </location>
</feature>
<protein>
    <submittedName>
        <fullName evidence="3">Probable glucan mod protein</fullName>
    </submittedName>
</protein>
<reference evidence="3 4" key="1">
    <citation type="submission" date="2012-06" db="EMBL/GenBank/DDBJ databases">
        <title>Draft Genome Sequence of Lactobacillus pasteurii CRBIP 24.76T.</title>
        <authorList>
            <person name="Cousin S."/>
            <person name="Bouchier C."/>
            <person name="Loux V."/>
            <person name="Ma L."/>
            <person name="Creno S."/>
            <person name="Bizet C."/>
            <person name="Clermont D."/>
        </authorList>
    </citation>
    <scope>NUCLEOTIDE SEQUENCE [LARGE SCALE GENOMIC DNA]</scope>
    <source>
        <strain evidence="4">CRBIP 24.76T</strain>
    </source>
</reference>
<dbReference type="InterPro" id="IPR000917">
    <property type="entry name" value="Sulfatase_N"/>
</dbReference>
<dbReference type="PATRIC" id="fig|1423790.3.peg.813"/>
<proteinExistence type="predicted"/>
<dbReference type="STRING" id="1423790.BN53_02785"/>
<evidence type="ECO:0000256" key="1">
    <source>
        <dbReference type="SAM" id="Phobius"/>
    </source>
</evidence>
<feature type="transmembrane region" description="Helical" evidence="1">
    <location>
        <begin position="484"/>
        <end position="505"/>
    </location>
</feature>
<accession>I7IZD0</accession>
<keyword evidence="1" id="KW-1133">Transmembrane helix</keyword>
<dbReference type="Gene3D" id="3.40.720.10">
    <property type="entry name" value="Alkaline Phosphatase, subunit A"/>
    <property type="match status" value="1"/>
</dbReference>
<evidence type="ECO:0000313" key="3">
    <source>
        <dbReference type="EMBL" id="CCI85022.1"/>
    </source>
</evidence>
<organism evidence="3 4">
    <name type="scientific">Lactobacillus pasteurii DSM 23907 = CRBIP 24.76</name>
    <dbReference type="NCBI Taxonomy" id="1423790"/>
    <lineage>
        <taxon>Bacteria</taxon>
        <taxon>Bacillati</taxon>
        <taxon>Bacillota</taxon>
        <taxon>Bacilli</taxon>
        <taxon>Lactobacillales</taxon>
        <taxon>Lactobacillaceae</taxon>
        <taxon>Lactobacillus</taxon>
    </lineage>
</organism>
<feature type="transmembrane region" description="Helical" evidence="1">
    <location>
        <begin position="301"/>
        <end position="321"/>
    </location>
</feature>
<feature type="transmembrane region" description="Helical" evidence="1">
    <location>
        <begin position="78"/>
        <end position="97"/>
    </location>
</feature>
<feature type="transmembrane region" description="Helical" evidence="1">
    <location>
        <begin position="109"/>
        <end position="137"/>
    </location>
</feature>
<dbReference type="eggNOG" id="COG1368">
    <property type="taxonomic scope" value="Bacteria"/>
</dbReference>
<dbReference type="SUPFAM" id="SSF53649">
    <property type="entry name" value="Alkaline phosphatase-like"/>
    <property type="match status" value="1"/>
</dbReference>
<keyword evidence="1" id="KW-0812">Transmembrane</keyword>
<feature type="transmembrane region" description="Helical" evidence="1">
    <location>
        <begin position="202"/>
        <end position="225"/>
    </location>
</feature>
<dbReference type="CDD" id="cd16015">
    <property type="entry name" value="LTA_synthase"/>
    <property type="match status" value="1"/>
</dbReference>
<dbReference type="RefSeq" id="WP_009559572.1">
    <property type="nucleotide sequence ID" value="NZ_AYZN01000015.1"/>
</dbReference>
<feature type="transmembrane region" description="Helical" evidence="1">
    <location>
        <begin position="12"/>
        <end position="31"/>
    </location>
</feature>
<feature type="domain" description="Sulfatase N-terminal" evidence="2">
    <location>
        <begin position="614"/>
        <end position="912"/>
    </location>
</feature>
<name>I7IZD0_9LACO</name>
<feature type="transmembrane region" description="Helical" evidence="1">
    <location>
        <begin position="274"/>
        <end position="295"/>
    </location>
</feature>
<comment type="caution">
    <text evidence="3">The sequence shown here is derived from an EMBL/GenBank/DDBJ whole genome shotgun (WGS) entry which is preliminary data.</text>
</comment>
<feature type="transmembrane region" description="Helical" evidence="1">
    <location>
        <begin position="397"/>
        <end position="418"/>
    </location>
</feature>